<evidence type="ECO:0000256" key="4">
    <source>
        <dbReference type="SAM" id="MobiDB-lite"/>
    </source>
</evidence>
<dbReference type="GO" id="GO:0071555">
    <property type="term" value="P:cell wall organization"/>
    <property type="evidence" value="ECO:0007669"/>
    <property type="project" value="TreeGrafter"/>
</dbReference>
<dbReference type="Gene3D" id="3.90.1310.10">
    <property type="entry name" value="Penicillin-binding protein 2a (Domain 2)"/>
    <property type="match status" value="1"/>
</dbReference>
<dbReference type="SUPFAM" id="SSF56601">
    <property type="entry name" value="beta-lactamase/transpeptidase-like"/>
    <property type="match status" value="1"/>
</dbReference>
<dbReference type="GO" id="GO:0008658">
    <property type="term" value="F:penicillin binding"/>
    <property type="evidence" value="ECO:0007669"/>
    <property type="project" value="InterPro"/>
</dbReference>
<keyword evidence="8" id="KW-0131">Cell cycle</keyword>
<dbReference type="GO" id="GO:0004180">
    <property type="term" value="F:carboxypeptidase activity"/>
    <property type="evidence" value="ECO:0007669"/>
    <property type="project" value="UniProtKB-KW"/>
</dbReference>
<feature type="region of interest" description="Disordered" evidence="4">
    <location>
        <begin position="1"/>
        <end position="30"/>
    </location>
</feature>
<feature type="domain" description="Penicillin-binding protein dimerisation" evidence="7">
    <location>
        <begin position="85"/>
        <end position="215"/>
    </location>
</feature>
<comment type="subcellular location">
    <subcellularLocation>
        <location evidence="1">Membrane</location>
    </subcellularLocation>
</comment>
<dbReference type="Pfam" id="PF00905">
    <property type="entry name" value="Transpeptidase"/>
    <property type="match status" value="1"/>
</dbReference>
<dbReference type="InterPro" id="IPR050515">
    <property type="entry name" value="Beta-lactam/transpept"/>
</dbReference>
<dbReference type="OrthoDB" id="9789078at2"/>
<evidence type="ECO:0000256" key="5">
    <source>
        <dbReference type="SAM" id="Phobius"/>
    </source>
</evidence>
<dbReference type="EMBL" id="RJKX01000015">
    <property type="protein sequence ID" value="ROP84109.1"/>
    <property type="molecule type" value="Genomic_DNA"/>
</dbReference>
<dbReference type="Gene3D" id="3.30.450.330">
    <property type="match status" value="1"/>
</dbReference>
<proteinExistence type="predicted"/>
<dbReference type="AlphaFoldDB" id="A0A3N1KZ90"/>
<accession>A0A3N1KZ90</accession>
<dbReference type="Pfam" id="PF03717">
    <property type="entry name" value="PBP_dimer"/>
    <property type="match status" value="1"/>
</dbReference>
<keyword evidence="2" id="KW-0121">Carboxypeptidase</keyword>
<comment type="caution">
    <text evidence="8">The sequence shown here is derived from an EMBL/GenBank/DDBJ whole genome shotgun (WGS) entry which is preliminary data.</text>
</comment>
<evidence type="ECO:0000313" key="9">
    <source>
        <dbReference type="Proteomes" id="UP000278222"/>
    </source>
</evidence>
<keyword evidence="2" id="KW-0378">Hydrolase</keyword>
<dbReference type="RefSeq" id="WP_123691776.1">
    <property type="nucleotide sequence ID" value="NZ_RJKX01000015.1"/>
</dbReference>
<evidence type="ECO:0000259" key="7">
    <source>
        <dbReference type="Pfam" id="PF03717"/>
    </source>
</evidence>
<dbReference type="GO" id="GO:0005886">
    <property type="term" value="C:plasma membrane"/>
    <property type="evidence" value="ECO:0007669"/>
    <property type="project" value="TreeGrafter"/>
</dbReference>
<dbReference type="SUPFAM" id="SSF56519">
    <property type="entry name" value="Penicillin binding protein dimerisation domain"/>
    <property type="match status" value="1"/>
</dbReference>
<keyword evidence="2" id="KW-0645">Protease</keyword>
<dbReference type="InterPro" id="IPR012338">
    <property type="entry name" value="Beta-lactam/transpept-like"/>
</dbReference>
<dbReference type="Proteomes" id="UP000278222">
    <property type="component" value="Unassembled WGS sequence"/>
</dbReference>
<dbReference type="Gene3D" id="3.40.710.10">
    <property type="entry name" value="DD-peptidase/beta-lactamase superfamily"/>
    <property type="match status" value="1"/>
</dbReference>
<dbReference type="InterPro" id="IPR001460">
    <property type="entry name" value="PCN-bd_Tpept"/>
</dbReference>
<reference evidence="8 9" key="1">
    <citation type="submission" date="2018-11" db="EMBL/GenBank/DDBJ databases">
        <title>Genomic Encyclopedia of Type Strains, Phase IV (KMG-IV): sequencing the most valuable type-strain genomes for metagenomic binning, comparative biology and taxonomic classification.</title>
        <authorList>
            <person name="Goeker M."/>
        </authorList>
    </citation>
    <scope>NUCLEOTIDE SEQUENCE [LARGE SCALE GENOMIC DNA]</scope>
    <source>
        <strain evidence="8 9">DSM 5900</strain>
    </source>
</reference>
<keyword evidence="9" id="KW-1185">Reference proteome</keyword>
<feature type="transmembrane region" description="Helical" evidence="5">
    <location>
        <begin position="44"/>
        <end position="63"/>
    </location>
</feature>
<dbReference type="GO" id="GO:0051301">
    <property type="term" value="P:cell division"/>
    <property type="evidence" value="ECO:0007669"/>
    <property type="project" value="UniProtKB-KW"/>
</dbReference>
<keyword evidence="5" id="KW-1133">Transmembrane helix</keyword>
<keyword evidence="8" id="KW-0132">Cell division</keyword>
<evidence type="ECO:0000259" key="6">
    <source>
        <dbReference type="Pfam" id="PF00905"/>
    </source>
</evidence>
<sequence>MRRDGPPPVTDLAACRPQTRGSAFGGSTPGGPLHAAVEKGQSRLVFLAAMFSLAFLVIAGRLVDVTLMAGPSEAPRAQAQPRPVETERADIVDRNGTLLATSLPTPSLYANPKVVPDAADAARRLAPILTGTTEAELRTKLQEDRSFVWLKRQLTPRQQHDVIRLGIPGLEFQRDERRIYPQGRLVAHVVGFSGIDHTGLQGVEKTLDNRIRGNREPIELSLDLRVQHVLREELQRTVTEFKAIGAAGLVMDAHTGEVVALVSLPDYDANSPGTANEQTLFNRVTLGVYEMGSVFKVLTAAMALDTGKITLSSGYDASRPIQISRFSISDYKGKNRWLSVPEIIKYSSNIGAAKMAMDVGINQQRAFFEKLGFLKAPQLELPELGFPLVPNPWREINAMTIAFGHGISVTPLHVVAAEAAMVNGGVLRKPTLLKYPYGTHPDGSRVIKAKTSDEIRRLMRLVVTDGSGKKANVPGYLIGGKTGSAEKAAGNGYRRKALLSSFVGAFPMNDPQYVILVMIDEPQGQIQSQGYATGGWVAAPLFGRIVERIAPLVGVAPIDEDSPQIRRDMVVQASAPARSPNAR</sequence>
<dbReference type="InterPro" id="IPR005311">
    <property type="entry name" value="PBP_dimer"/>
</dbReference>
<evidence type="ECO:0000313" key="8">
    <source>
        <dbReference type="EMBL" id="ROP84109.1"/>
    </source>
</evidence>
<evidence type="ECO:0000256" key="2">
    <source>
        <dbReference type="ARBA" id="ARBA00022645"/>
    </source>
</evidence>
<name>A0A3N1KZ90_9PROT</name>
<protein>
    <submittedName>
        <fullName evidence="8">Cell division protein FtsI (Penicillin-binding protein 3)</fullName>
    </submittedName>
</protein>
<keyword evidence="5" id="KW-0812">Transmembrane</keyword>
<evidence type="ECO:0000256" key="3">
    <source>
        <dbReference type="ARBA" id="ARBA00023136"/>
    </source>
</evidence>
<gene>
    <name evidence="8" type="ORF">EDC65_3457</name>
</gene>
<feature type="domain" description="Penicillin-binding protein transpeptidase" evidence="6">
    <location>
        <begin position="249"/>
        <end position="546"/>
    </location>
</feature>
<organism evidence="8 9">
    <name type="scientific">Stella humosa</name>
    <dbReference type="NCBI Taxonomy" id="94"/>
    <lineage>
        <taxon>Bacteria</taxon>
        <taxon>Pseudomonadati</taxon>
        <taxon>Pseudomonadota</taxon>
        <taxon>Alphaproteobacteria</taxon>
        <taxon>Rhodospirillales</taxon>
        <taxon>Stellaceae</taxon>
        <taxon>Stella</taxon>
    </lineage>
</organism>
<evidence type="ECO:0000256" key="1">
    <source>
        <dbReference type="ARBA" id="ARBA00004370"/>
    </source>
</evidence>
<keyword evidence="3 5" id="KW-0472">Membrane</keyword>
<dbReference type="PANTHER" id="PTHR30627">
    <property type="entry name" value="PEPTIDOGLYCAN D,D-TRANSPEPTIDASE"/>
    <property type="match status" value="1"/>
</dbReference>
<dbReference type="PANTHER" id="PTHR30627:SF1">
    <property type="entry name" value="PEPTIDOGLYCAN D,D-TRANSPEPTIDASE FTSI"/>
    <property type="match status" value="1"/>
</dbReference>
<dbReference type="InterPro" id="IPR036138">
    <property type="entry name" value="PBP_dimer_sf"/>
</dbReference>